<dbReference type="GO" id="GO:0007214">
    <property type="term" value="P:gamma-aminobutyric acid signaling pathway"/>
    <property type="evidence" value="ECO:0007669"/>
    <property type="project" value="TreeGrafter"/>
</dbReference>
<feature type="transmembrane region" description="Helical" evidence="9">
    <location>
        <begin position="146"/>
        <end position="168"/>
    </location>
</feature>
<reference evidence="11" key="2">
    <citation type="submission" date="2024-06" db="UniProtKB">
        <authorList>
            <consortium name="EnsemblMetazoa"/>
        </authorList>
    </citation>
    <scope>IDENTIFICATION</scope>
</reference>
<protein>
    <recommendedName>
        <fullName evidence="10">G-protein coupled receptors family 3 profile domain-containing protein</fullName>
    </recommendedName>
</protein>
<dbReference type="PANTHER" id="PTHR10519">
    <property type="entry name" value="GABA-B RECEPTOR"/>
    <property type="match status" value="1"/>
</dbReference>
<dbReference type="PROSITE" id="PS50259">
    <property type="entry name" value="G_PROTEIN_RECEP_F3_4"/>
    <property type="match status" value="1"/>
</dbReference>
<dbReference type="Pfam" id="PF00003">
    <property type="entry name" value="7tm_3"/>
    <property type="match status" value="1"/>
</dbReference>
<evidence type="ECO:0000313" key="11">
    <source>
        <dbReference type="EnsemblMetazoa" id="XP_019859319.1"/>
    </source>
</evidence>
<dbReference type="GO" id="GO:0004965">
    <property type="term" value="F:G protein-coupled GABA receptor activity"/>
    <property type="evidence" value="ECO:0007669"/>
    <property type="project" value="InterPro"/>
</dbReference>
<dbReference type="RefSeq" id="XP_019859319.1">
    <property type="nucleotide sequence ID" value="XM_020003760.1"/>
</dbReference>
<evidence type="ECO:0000256" key="1">
    <source>
        <dbReference type="ARBA" id="ARBA00004141"/>
    </source>
</evidence>
<evidence type="ECO:0000256" key="2">
    <source>
        <dbReference type="ARBA" id="ARBA00022692"/>
    </source>
</evidence>
<keyword evidence="8" id="KW-0807">Transducer</keyword>
<dbReference type="CDD" id="cd15047">
    <property type="entry name" value="7tmC_GABA-B-like"/>
    <property type="match status" value="1"/>
</dbReference>
<evidence type="ECO:0000256" key="9">
    <source>
        <dbReference type="SAM" id="Phobius"/>
    </source>
</evidence>
<feature type="transmembrane region" description="Helical" evidence="9">
    <location>
        <begin position="45"/>
        <end position="64"/>
    </location>
</feature>
<keyword evidence="4" id="KW-0297">G-protein coupled receptor</keyword>
<dbReference type="GeneID" id="105314769"/>
<feature type="transmembrane region" description="Helical" evidence="9">
    <location>
        <begin position="188"/>
        <end position="205"/>
    </location>
</feature>
<dbReference type="PANTHER" id="PTHR10519:SF20">
    <property type="entry name" value="G-PROTEIN COUPLED RECEPTOR 156-RELATED"/>
    <property type="match status" value="1"/>
</dbReference>
<evidence type="ECO:0000256" key="3">
    <source>
        <dbReference type="ARBA" id="ARBA00022989"/>
    </source>
</evidence>
<keyword evidence="6" id="KW-0675">Receptor</keyword>
<evidence type="ECO:0000256" key="5">
    <source>
        <dbReference type="ARBA" id="ARBA00023136"/>
    </source>
</evidence>
<feature type="transmembrane region" description="Helical" evidence="9">
    <location>
        <begin position="85"/>
        <end position="106"/>
    </location>
</feature>
<evidence type="ECO:0000256" key="6">
    <source>
        <dbReference type="ARBA" id="ARBA00023170"/>
    </source>
</evidence>
<evidence type="ECO:0000313" key="12">
    <source>
        <dbReference type="Proteomes" id="UP000007879"/>
    </source>
</evidence>
<organism evidence="11 12">
    <name type="scientific">Amphimedon queenslandica</name>
    <name type="common">Sponge</name>
    <dbReference type="NCBI Taxonomy" id="400682"/>
    <lineage>
        <taxon>Eukaryota</taxon>
        <taxon>Metazoa</taxon>
        <taxon>Porifera</taxon>
        <taxon>Demospongiae</taxon>
        <taxon>Heteroscleromorpha</taxon>
        <taxon>Haplosclerida</taxon>
        <taxon>Niphatidae</taxon>
        <taxon>Amphimedon</taxon>
    </lineage>
</organism>
<keyword evidence="7" id="KW-0325">Glycoprotein</keyword>
<keyword evidence="12" id="KW-1185">Reference proteome</keyword>
<feature type="transmembrane region" description="Helical" evidence="9">
    <location>
        <begin position="12"/>
        <end position="30"/>
    </location>
</feature>
<dbReference type="EnsemblMetazoa" id="XM_020003760.1">
    <property type="protein sequence ID" value="XP_019859319.1"/>
    <property type="gene ID" value="LOC105314769"/>
</dbReference>
<dbReference type="PRINTS" id="PR00248">
    <property type="entry name" value="GPCRMGR"/>
</dbReference>
<name>A0AAN0JR53_AMPQE</name>
<dbReference type="InterPro" id="IPR002455">
    <property type="entry name" value="GPCR3_GABA-B"/>
</dbReference>
<dbReference type="InterPro" id="IPR000337">
    <property type="entry name" value="GPCR_3"/>
</dbReference>
<feature type="transmembrane region" description="Helical" evidence="9">
    <location>
        <begin position="211"/>
        <end position="233"/>
    </location>
</feature>
<dbReference type="PRINTS" id="PR01176">
    <property type="entry name" value="GABABRECEPTR"/>
</dbReference>
<dbReference type="KEGG" id="aqu:105314769"/>
<evidence type="ECO:0000256" key="7">
    <source>
        <dbReference type="ARBA" id="ARBA00023180"/>
    </source>
</evidence>
<evidence type="ECO:0000259" key="10">
    <source>
        <dbReference type="PROSITE" id="PS50259"/>
    </source>
</evidence>
<reference evidence="12" key="1">
    <citation type="journal article" date="2010" name="Nature">
        <title>The Amphimedon queenslandica genome and the evolution of animal complexity.</title>
        <authorList>
            <person name="Srivastava M."/>
            <person name="Simakov O."/>
            <person name="Chapman J."/>
            <person name="Fahey B."/>
            <person name="Gauthier M.E."/>
            <person name="Mitros T."/>
            <person name="Richards G.S."/>
            <person name="Conaco C."/>
            <person name="Dacre M."/>
            <person name="Hellsten U."/>
            <person name="Larroux C."/>
            <person name="Putnam N.H."/>
            <person name="Stanke M."/>
            <person name="Adamska M."/>
            <person name="Darling A."/>
            <person name="Degnan S.M."/>
            <person name="Oakley T.H."/>
            <person name="Plachetzki D.C."/>
            <person name="Zhai Y."/>
            <person name="Adamski M."/>
            <person name="Calcino A."/>
            <person name="Cummins S.F."/>
            <person name="Goodstein D.M."/>
            <person name="Harris C."/>
            <person name="Jackson D.J."/>
            <person name="Leys S.P."/>
            <person name="Shu S."/>
            <person name="Woodcroft B.J."/>
            <person name="Vervoort M."/>
            <person name="Kosik K.S."/>
            <person name="Manning G."/>
            <person name="Degnan B.M."/>
            <person name="Rokhsar D.S."/>
        </authorList>
    </citation>
    <scope>NUCLEOTIDE SEQUENCE [LARGE SCALE GENOMIC DNA]</scope>
</reference>
<dbReference type="InterPro" id="IPR017978">
    <property type="entry name" value="GPCR_3_C"/>
</dbReference>
<sequence length="292" mass="33300">IIKLTSYKLNYIVILGSGLLYTSVFFYSLSLQNPTIQTIFCNTRVWLFSLSYDLCFGVILAKTWRVYYIFNNPKPKKKGVRDWHLLLIIFSIVAIDVVIILVGSTLPQSRLTSFQAVDGEHPQVVNEEGKVQRNYVYVCNKQIGTIIWLGVSFGYKGILQVLAIFMAFHTRRVKVKLLNESMETATIIYINSIIIVSLIVTEFTLPTHHNIYSALFGLGLLIEATLFVGLIFIPKMIRLYFDPQGDNIFPQNTTVAPATLTNNILDEKESSEVVLNLKKRVKELERQLVELK</sequence>
<comment type="subcellular location">
    <subcellularLocation>
        <location evidence="1">Membrane</location>
        <topology evidence="1">Multi-pass membrane protein</topology>
    </subcellularLocation>
</comment>
<dbReference type="AlphaFoldDB" id="A0AAN0JR53"/>
<feature type="domain" description="G-protein coupled receptors family 3 profile" evidence="10">
    <location>
        <begin position="1"/>
        <end position="244"/>
    </location>
</feature>
<dbReference type="Proteomes" id="UP000007879">
    <property type="component" value="Unassembled WGS sequence"/>
</dbReference>
<accession>A0AAN0JR53</accession>
<keyword evidence="2 9" id="KW-0812">Transmembrane</keyword>
<keyword evidence="5 9" id="KW-0472">Membrane</keyword>
<evidence type="ECO:0000256" key="4">
    <source>
        <dbReference type="ARBA" id="ARBA00023040"/>
    </source>
</evidence>
<dbReference type="GO" id="GO:0038039">
    <property type="term" value="C:G protein-coupled receptor heterodimeric complex"/>
    <property type="evidence" value="ECO:0007669"/>
    <property type="project" value="TreeGrafter"/>
</dbReference>
<keyword evidence="3 9" id="KW-1133">Transmembrane helix</keyword>
<proteinExistence type="predicted"/>
<evidence type="ECO:0000256" key="8">
    <source>
        <dbReference type="ARBA" id="ARBA00023224"/>
    </source>
</evidence>